<feature type="non-terminal residue" evidence="2">
    <location>
        <position position="154"/>
    </location>
</feature>
<organism evidence="2">
    <name type="scientific">uncultured Thermomicrobiales bacterium</name>
    <dbReference type="NCBI Taxonomy" id="1645740"/>
    <lineage>
        <taxon>Bacteria</taxon>
        <taxon>Pseudomonadati</taxon>
        <taxon>Thermomicrobiota</taxon>
        <taxon>Thermomicrobia</taxon>
        <taxon>Thermomicrobiales</taxon>
        <taxon>environmental samples</taxon>
    </lineage>
</organism>
<feature type="region of interest" description="Disordered" evidence="1">
    <location>
        <begin position="1"/>
        <end position="154"/>
    </location>
</feature>
<reference evidence="2" key="1">
    <citation type="submission" date="2020-02" db="EMBL/GenBank/DDBJ databases">
        <authorList>
            <person name="Meier V. D."/>
        </authorList>
    </citation>
    <scope>NUCLEOTIDE SEQUENCE</scope>
    <source>
        <strain evidence="2">AVDCRST_MAG59</strain>
    </source>
</reference>
<evidence type="ECO:0000256" key="1">
    <source>
        <dbReference type="SAM" id="MobiDB-lite"/>
    </source>
</evidence>
<dbReference type="EMBL" id="CADCWF010000116">
    <property type="protein sequence ID" value="CAA9552425.1"/>
    <property type="molecule type" value="Genomic_DNA"/>
</dbReference>
<protein>
    <submittedName>
        <fullName evidence="2">2-Methylcitrate dehydratase AcnD</fullName>
    </submittedName>
</protein>
<feature type="compositionally biased region" description="Basic residues" evidence="1">
    <location>
        <begin position="9"/>
        <end position="21"/>
    </location>
</feature>
<dbReference type="AlphaFoldDB" id="A0A6J4UNI8"/>
<accession>A0A6J4UNI8</accession>
<gene>
    <name evidence="2" type="ORF">AVDCRST_MAG59-1868</name>
</gene>
<sequence length="154" mass="17356">GRADGTARRAGRRRRRQRQGRCLRPSAQSVGWLGSGNRRGDRSPSPPLGAPHLRPRLLDPNRPRLVLRKWSPLGSDPGRHRSGGRDPLPPRSDHRPRRHPGRGALRTRRSGGHCGRGGPVPNHGRRLRQDRPRRSGDRGFRARQTRLSPETDHV</sequence>
<name>A0A6J4UNI8_9BACT</name>
<feature type="compositionally biased region" description="Basic and acidic residues" evidence="1">
    <location>
        <begin position="127"/>
        <end position="140"/>
    </location>
</feature>
<proteinExistence type="predicted"/>
<evidence type="ECO:0000313" key="2">
    <source>
        <dbReference type="EMBL" id="CAA9552425.1"/>
    </source>
</evidence>
<feature type="compositionally biased region" description="Basic residues" evidence="1">
    <location>
        <begin position="94"/>
        <end position="111"/>
    </location>
</feature>
<feature type="non-terminal residue" evidence="2">
    <location>
        <position position="1"/>
    </location>
</feature>